<keyword evidence="6 32" id="KW-0597">Phosphoprotein</keyword>
<evidence type="ECO:0000256" key="16">
    <source>
        <dbReference type="ARBA" id="ARBA00023180"/>
    </source>
</evidence>
<dbReference type="CDD" id="cd16016">
    <property type="entry name" value="AP-SPAP"/>
    <property type="match status" value="1"/>
</dbReference>
<feature type="binding site" evidence="33">
    <location>
        <begin position="168"/>
        <end position="170"/>
    </location>
    <ligand>
        <name>substrate</name>
    </ligand>
</feature>
<feature type="signal peptide" evidence="34">
    <location>
        <begin position="1"/>
        <end position="19"/>
    </location>
</feature>
<dbReference type="EC" id="3.1.4.38" evidence="4"/>
<dbReference type="PIRSF" id="PIRSF031924">
    <property type="entry name" value="Pi-irrepressible_AP"/>
    <property type="match status" value="1"/>
</dbReference>
<evidence type="ECO:0000256" key="29">
    <source>
        <dbReference type="ARBA" id="ARBA00048703"/>
    </source>
</evidence>
<evidence type="ECO:0000256" key="34">
    <source>
        <dbReference type="SAM" id="SignalP"/>
    </source>
</evidence>
<organism evidence="35 36">
    <name type="scientific">Sediminibacterium ginsengisoli</name>
    <dbReference type="NCBI Taxonomy" id="413434"/>
    <lineage>
        <taxon>Bacteria</taxon>
        <taxon>Pseudomonadati</taxon>
        <taxon>Bacteroidota</taxon>
        <taxon>Chitinophagia</taxon>
        <taxon>Chitinophagales</taxon>
        <taxon>Chitinophagaceae</taxon>
        <taxon>Sediminibacterium</taxon>
    </lineage>
</organism>
<dbReference type="PANTHER" id="PTHR10151:SF66">
    <property type="entry name" value="GLYCEROPHOSPHOCHOLINE CHOLINEPHOSPHODIESTERASE ENPP6"/>
    <property type="match status" value="1"/>
</dbReference>
<keyword evidence="10" id="KW-0378">Hydrolase</keyword>
<comment type="similarity">
    <text evidence="3">Belongs to the nucleotide pyrophosphatase/phosphodiesterase family.</text>
</comment>
<dbReference type="Gene3D" id="3.30.1360.150">
    <property type="match status" value="1"/>
</dbReference>
<comment type="catalytic activity">
    <reaction evidence="21">
        <text>1-dodecanoyl-sn-glycero-3-phosphocholine + H2O = 1-dodecanoyl-sn-glycerol + phosphocholine + H(+)</text>
        <dbReference type="Rhea" id="RHEA:41127"/>
        <dbReference type="ChEBI" id="CHEBI:15377"/>
        <dbReference type="ChEBI" id="CHEBI:15378"/>
        <dbReference type="ChEBI" id="CHEBI:74966"/>
        <dbReference type="ChEBI" id="CHEBI:75529"/>
        <dbReference type="ChEBI" id="CHEBI:295975"/>
    </reaction>
    <physiologicalReaction direction="left-to-right" evidence="21">
        <dbReference type="Rhea" id="RHEA:41128"/>
    </physiologicalReaction>
</comment>
<evidence type="ECO:0000256" key="11">
    <source>
        <dbReference type="ARBA" id="ARBA00022833"/>
    </source>
</evidence>
<evidence type="ECO:0000256" key="6">
    <source>
        <dbReference type="ARBA" id="ARBA00022553"/>
    </source>
</evidence>
<evidence type="ECO:0000256" key="4">
    <source>
        <dbReference type="ARBA" id="ARBA00012318"/>
    </source>
</evidence>
<dbReference type="OrthoDB" id="9766127at2"/>
<evidence type="ECO:0000256" key="24">
    <source>
        <dbReference type="ARBA" id="ARBA00047494"/>
    </source>
</evidence>
<evidence type="ECO:0000256" key="30">
    <source>
        <dbReference type="ARBA" id="ARBA00049092"/>
    </source>
</evidence>
<comment type="catalytic activity">
    <reaction evidence="31">
        <text>1-(5Z,8Z,11Z,14Z-eicosatetraenoyl)-sn-glycero-3-phosphocholine + H2O = 1-(5Z,8Z,11Z,14Z-eicosatetraenoyl)-sn-glycerol + phosphocholine + H(+)</text>
        <dbReference type="Rhea" id="RHEA:41003"/>
        <dbReference type="ChEBI" id="CHEBI:15377"/>
        <dbReference type="ChEBI" id="CHEBI:15378"/>
        <dbReference type="ChEBI" id="CHEBI:34071"/>
        <dbReference type="ChEBI" id="CHEBI:74344"/>
        <dbReference type="ChEBI" id="CHEBI:295975"/>
    </reaction>
    <physiologicalReaction direction="left-to-right" evidence="31">
        <dbReference type="Rhea" id="RHEA:41004"/>
    </physiologicalReaction>
</comment>
<accession>A0A1T4PGK8</accession>
<evidence type="ECO:0000256" key="17">
    <source>
        <dbReference type="ARBA" id="ARBA00023288"/>
    </source>
</evidence>
<evidence type="ECO:0000256" key="28">
    <source>
        <dbReference type="ARBA" id="ARBA00048234"/>
    </source>
</evidence>
<evidence type="ECO:0000256" key="12">
    <source>
        <dbReference type="ARBA" id="ARBA00022963"/>
    </source>
</evidence>
<dbReference type="GO" id="GO:0005886">
    <property type="term" value="C:plasma membrane"/>
    <property type="evidence" value="ECO:0007669"/>
    <property type="project" value="UniProtKB-SubCell"/>
</dbReference>
<comment type="catalytic activity">
    <reaction evidence="25">
        <text>a 1-acyl-sn-glycero-3-phosphocholine + H2O = a 1-acyl-sn-glycerol + phosphocholine + H(+)</text>
        <dbReference type="Rhea" id="RHEA:44720"/>
        <dbReference type="ChEBI" id="CHEBI:15377"/>
        <dbReference type="ChEBI" id="CHEBI:15378"/>
        <dbReference type="ChEBI" id="CHEBI:58168"/>
        <dbReference type="ChEBI" id="CHEBI:64683"/>
        <dbReference type="ChEBI" id="CHEBI:295975"/>
    </reaction>
    <physiologicalReaction direction="left-to-right" evidence="25">
        <dbReference type="Rhea" id="RHEA:44721"/>
    </physiologicalReaction>
</comment>
<dbReference type="PANTHER" id="PTHR10151">
    <property type="entry name" value="ECTONUCLEOTIDE PYROPHOSPHATASE/PHOSPHODIESTERASE"/>
    <property type="match status" value="1"/>
</dbReference>
<evidence type="ECO:0000256" key="15">
    <source>
        <dbReference type="ARBA" id="ARBA00023157"/>
    </source>
</evidence>
<keyword evidence="12" id="KW-0442">Lipid degradation</keyword>
<dbReference type="Pfam" id="PF01663">
    <property type="entry name" value="Phosphodiest"/>
    <property type="match status" value="1"/>
</dbReference>
<evidence type="ECO:0000256" key="5">
    <source>
        <dbReference type="ARBA" id="ARBA00022475"/>
    </source>
</evidence>
<feature type="chain" id="PRO_5012572081" description="glycerophosphocholine cholinephosphodiesterase" evidence="34">
    <location>
        <begin position="20"/>
        <end position="552"/>
    </location>
</feature>
<dbReference type="GO" id="GO:0004035">
    <property type="term" value="F:alkaline phosphatase activity"/>
    <property type="evidence" value="ECO:0007669"/>
    <property type="project" value="InterPro"/>
</dbReference>
<reference evidence="35 36" key="1">
    <citation type="submission" date="2017-02" db="EMBL/GenBank/DDBJ databases">
        <authorList>
            <person name="Peterson S.W."/>
        </authorList>
    </citation>
    <scope>NUCLEOTIDE SEQUENCE [LARGE SCALE GENOMIC DNA]</scope>
    <source>
        <strain evidence="35 36">DSM 22335</strain>
    </source>
</reference>
<dbReference type="NCBIfam" id="NF042991">
    <property type="entry name" value="alk_phos_PafA"/>
    <property type="match status" value="1"/>
</dbReference>
<keyword evidence="17" id="KW-0449">Lipoprotein</keyword>
<dbReference type="RefSeq" id="WP_078831774.1">
    <property type="nucleotide sequence ID" value="NZ_FUWH01000006.1"/>
</dbReference>
<keyword evidence="5" id="KW-1003">Cell membrane</keyword>
<evidence type="ECO:0000256" key="20">
    <source>
        <dbReference type="ARBA" id="ARBA00046203"/>
    </source>
</evidence>
<evidence type="ECO:0000256" key="18">
    <source>
        <dbReference type="ARBA" id="ARBA00031167"/>
    </source>
</evidence>
<comment type="subcellular location">
    <subcellularLocation>
        <location evidence="2">Cell membrane</location>
        <topology evidence="2">Lipid-anchor</topology>
        <topology evidence="2">GPI-anchor</topology>
    </subcellularLocation>
</comment>
<dbReference type="GO" id="GO:0046872">
    <property type="term" value="F:metal ion binding"/>
    <property type="evidence" value="ECO:0007669"/>
    <property type="project" value="UniProtKB-KW"/>
</dbReference>
<keyword evidence="8" id="KW-0479">Metal-binding</keyword>
<evidence type="ECO:0000256" key="14">
    <source>
        <dbReference type="ARBA" id="ARBA00023136"/>
    </source>
</evidence>
<comment type="catalytic activity">
    <reaction evidence="27">
        <text>1-hexadecanoyl-sn-glycero-3-phosphocholine + H2O = 1-hexadecanoyl-sn-glycerol + phosphocholine + H(+)</text>
        <dbReference type="Rhea" id="RHEA:41119"/>
        <dbReference type="ChEBI" id="CHEBI:15377"/>
        <dbReference type="ChEBI" id="CHEBI:15378"/>
        <dbReference type="ChEBI" id="CHEBI:72998"/>
        <dbReference type="ChEBI" id="CHEBI:75542"/>
        <dbReference type="ChEBI" id="CHEBI:295975"/>
    </reaction>
    <physiologicalReaction direction="left-to-right" evidence="27">
        <dbReference type="Rhea" id="RHEA:41120"/>
    </physiologicalReaction>
</comment>
<dbReference type="EMBL" id="FUWH01000006">
    <property type="protein sequence ID" value="SJZ90632.1"/>
    <property type="molecule type" value="Genomic_DNA"/>
</dbReference>
<sequence length="552" mass="60980">MKKQIVLMAALLPGLGLLAQKAAKTAPEQGIERPKLVVGIVIDQMRWDYLYRFNPLFKSTGGFKRMLNDGFSCENTFIPYTPTVTACGHTCVYTGSVPAIHGITGNSWWDSQLMRTVYCSEDKSVKGVGSVTTEDGQMSPKNMLTTTICDELRLATNFRSKVVGIALKDRGAILPAGHSANAAFWYEGKSGNFITSTYYMNQLPDWVQQFNQRKLADSLYKLNWNTALPAAQYADYATADVKDYESKPHGKDALGFPYNFSAYVGKDYSKISTSPQGNTLTVEMAKAAVIGENLGKGAVTDFLAVSFSSPDYIGHSFGPNSVEQVDNYIRLDEELGRLFAFLDATVGKNQYTAFLTADHAVSHVPGFLKENKLPNGLYSASGTMRDLNSRIKEKYGVENAVVSMYNYQVHLNHNRLDSAGVDKAAVKKMIIAQMRKLDAISNVFETADILTTPQPQVMRERMANGYYPTRNGDIQIVLKPGYIEGGATGTTHGLWYAYDSHIPLLWYGWGIRKGKTNRETYMTDIASTVAALLRIQMPNGAVGKVIEEVMSK</sequence>
<dbReference type="GO" id="GO:0016042">
    <property type="term" value="P:lipid catabolic process"/>
    <property type="evidence" value="ECO:0007669"/>
    <property type="project" value="UniProtKB-KW"/>
</dbReference>
<evidence type="ECO:0000256" key="7">
    <source>
        <dbReference type="ARBA" id="ARBA00022622"/>
    </source>
</evidence>
<comment type="catalytic activity">
    <reaction evidence="30">
        <text>1-(9Z,12Z)-octadecadienoyl-sn-glycero-3-phosphocholine + H2O = 1-(9Z,12Z-octadecadienoyl)-sn-glycerol + phosphocholine + H(+)</text>
        <dbReference type="Rhea" id="RHEA:41115"/>
        <dbReference type="ChEBI" id="CHEBI:15377"/>
        <dbReference type="ChEBI" id="CHEBI:15378"/>
        <dbReference type="ChEBI" id="CHEBI:28733"/>
        <dbReference type="ChEBI" id="CHEBI:75561"/>
        <dbReference type="ChEBI" id="CHEBI:295975"/>
    </reaction>
    <physiologicalReaction direction="left-to-right" evidence="30">
        <dbReference type="Rhea" id="RHEA:41116"/>
    </physiologicalReaction>
</comment>
<dbReference type="SUPFAM" id="SSF53649">
    <property type="entry name" value="Alkaline phosphatase-like"/>
    <property type="match status" value="1"/>
</dbReference>
<evidence type="ECO:0000256" key="8">
    <source>
        <dbReference type="ARBA" id="ARBA00022723"/>
    </source>
</evidence>
<evidence type="ECO:0000256" key="19">
    <source>
        <dbReference type="ARBA" id="ARBA00032556"/>
    </source>
</evidence>
<evidence type="ECO:0000256" key="9">
    <source>
        <dbReference type="ARBA" id="ARBA00022729"/>
    </source>
</evidence>
<comment type="catalytic activity">
    <reaction evidence="29">
        <text>sn-glycerol 3-phosphocholine + H2O = phosphocholine + glycerol + H(+)</text>
        <dbReference type="Rhea" id="RHEA:19545"/>
        <dbReference type="ChEBI" id="CHEBI:15377"/>
        <dbReference type="ChEBI" id="CHEBI:15378"/>
        <dbReference type="ChEBI" id="CHEBI:16870"/>
        <dbReference type="ChEBI" id="CHEBI:17754"/>
        <dbReference type="ChEBI" id="CHEBI:295975"/>
        <dbReference type="EC" id="3.1.4.38"/>
    </reaction>
    <physiologicalReaction direction="left-to-right" evidence="29">
        <dbReference type="Rhea" id="RHEA:19546"/>
    </physiologicalReaction>
</comment>
<keyword evidence="11" id="KW-0862">Zinc</keyword>
<evidence type="ECO:0000256" key="33">
    <source>
        <dbReference type="PIRSR" id="PIRSR031924-51"/>
    </source>
</evidence>
<evidence type="ECO:0000256" key="3">
    <source>
        <dbReference type="ARBA" id="ARBA00010594"/>
    </source>
</evidence>
<evidence type="ECO:0000256" key="22">
    <source>
        <dbReference type="ARBA" id="ARBA00047322"/>
    </source>
</evidence>
<feature type="binding site" evidence="33">
    <location>
        <position position="106"/>
    </location>
    <ligand>
        <name>substrate</name>
    </ligand>
</feature>
<evidence type="ECO:0000256" key="25">
    <source>
        <dbReference type="ARBA" id="ARBA00047600"/>
    </source>
</evidence>
<keyword evidence="13" id="KW-0443">Lipid metabolism</keyword>
<comment type="catalytic activity">
    <reaction evidence="24">
        <text>a 1-O-alkyl-sn-glycero-3-phosphocholine + H2O = a 1-O-alkyl-sn-glycerol + phosphocholine + H(+)</text>
        <dbReference type="Rhea" id="RHEA:36083"/>
        <dbReference type="ChEBI" id="CHEBI:15377"/>
        <dbReference type="ChEBI" id="CHEBI:15378"/>
        <dbReference type="ChEBI" id="CHEBI:15850"/>
        <dbReference type="ChEBI" id="CHEBI:30909"/>
        <dbReference type="ChEBI" id="CHEBI:295975"/>
    </reaction>
    <physiologicalReaction direction="left-to-right" evidence="24">
        <dbReference type="Rhea" id="RHEA:36084"/>
    </physiologicalReaction>
</comment>
<comment type="catalytic activity">
    <reaction evidence="23">
        <text>glycero-2-phosphocholine + H2O = phosphocholine + glycerol + H(+)</text>
        <dbReference type="Rhea" id="RHEA:61684"/>
        <dbReference type="ChEBI" id="CHEBI:15377"/>
        <dbReference type="ChEBI" id="CHEBI:15378"/>
        <dbReference type="ChEBI" id="CHEBI:17754"/>
        <dbReference type="ChEBI" id="CHEBI:144950"/>
        <dbReference type="ChEBI" id="CHEBI:295975"/>
    </reaction>
    <physiologicalReaction direction="left-to-right" evidence="23">
        <dbReference type="Rhea" id="RHEA:61685"/>
    </physiologicalReaction>
</comment>
<comment type="cofactor">
    <cofactor evidence="1">
        <name>Zn(2+)</name>
        <dbReference type="ChEBI" id="CHEBI:29105"/>
    </cofactor>
</comment>
<keyword evidence="36" id="KW-1185">Reference proteome</keyword>
<dbReference type="InterPro" id="IPR002591">
    <property type="entry name" value="Phosphodiest/P_Trfase"/>
</dbReference>
<dbReference type="STRING" id="413434.SAMN04488132_1061"/>
<evidence type="ECO:0000256" key="23">
    <source>
        <dbReference type="ARBA" id="ARBA00047482"/>
    </source>
</evidence>
<evidence type="ECO:0000256" key="26">
    <source>
        <dbReference type="ARBA" id="ARBA00047779"/>
    </source>
</evidence>
<evidence type="ECO:0000256" key="2">
    <source>
        <dbReference type="ARBA" id="ARBA00004609"/>
    </source>
</evidence>
<dbReference type="Proteomes" id="UP000190888">
    <property type="component" value="Unassembled WGS sequence"/>
</dbReference>
<evidence type="ECO:0000256" key="27">
    <source>
        <dbReference type="ARBA" id="ARBA00048209"/>
    </source>
</evidence>
<dbReference type="GO" id="GO:0047390">
    <property type="term" value="F:glycerophosphocholine cholinephosphodiesterase activity"/>
    <property type="evidence" value="ECO:0007669"/>
    <property type="project" value="UniProtKB-EC"/>
</dbReference>
<dbReference type="AlphaFoldDB" id="A0A1T4PGK8"/>
<keyword evidence="15" id="KW-1015">Disulfide bond</keyword>
<evidence type="ECO:0000313" key="35">
    <source>
        <dbReference type="EMBL" id="SJZ90632.1"/>
    </source>
</evidence>
<dbReference type="GO" id="GO:0098552">
    <property type="term" value="C:side of membrane"/>
    <property type="evidence" value="ECO:0007669"/>
    <property type="project" value="UniProtKB-KW"/>
</dbReference>
<gene>
    <name evidence="35" type="ORF">SAMN04488132_1061</name>
</gene>
<protein>
    <recommendedName>
        <fullName evidence="4">glycerophosphocholine cholinephosphodiesterase</fullName>
        <ecNumber evidence="4">3.1.4.38</ecNumber>
    </recommendedName>
    <alternativeName>
        <fullName evidence="19">Choline-specific glycerophosphodiester phosphodiesterase</fullName>
    </alternativeName>
    <alternativeName>
        <fullName evidence="18">Ectonucleotide pyrophosphatase/phosphodiesterase family member 6</fullName>
    </alternativeName>
</protein>
<evidence type="ECO:0000256" key="1">
    <source>
        <dbReference type="ARBA" id="ARBA00001947"/>
    </source>
</evidence>
<dbReference type="Gene3D" id="3.40.720.10">
    <property type="entry name" value="Alkaline Phosphatase, subunit A"/>
    <property type="match status" value="1"/>
</dbReference>
<proteinExistence type="inferred from homology"/>
<dbReference type="InterPro" id="IPR017850">
    <property type="entry name" value="Alkaline_phosphatase_core_sf"/>
</dbReference>
<evidence type="ECO:0000313" key="36">
    <source>
        <dbReference type="Proteomes" id="UP000190888"/>
    </source>
</evidence>
<evidence type="ECO:0000256" key="13">
    <source>
        <dbReference type="ARBA" id="ARBA00023098"/>
    </source>
</evidence>
<evidence type="ECO:0000256" key="32">
    <source>
        <dbReference type="PIRSR" id="PIRSR031924-50"/>
    </source>
</evidence>
<comment type="function">
    <text evidence="20">Choline-specific glycerophosphodiesterase that hydrolyzes glycerophosphocholine (GPC) and lysophosphatidylcholine (LPC) and contributes to supplying choline to the cells. Has a preference for LPC with short (12:0 and 14:0) or polyunsaturated (18:2 and 20:4) fatty acids. In vitro, hydrolyzes only choline-containing lysophospholipids, such as sphingosylphosphorylcholine (SPC), platelet-activating factor (PAF) and lysoPAF, but not other lysophospholipids.</text>
</comment>
<evidence type="ECO:0000256" key="10">
    <source>
        <dbReference type="ARBA" id="ARBA00022801"/>
    </source>
</evidence>
<dbReference type="InterPro" id="IPR026263">
    <property type="entry name" value="Alkaline_phosphatase_prok"/>
</dbReference>
<keyword evidence="14" id="KW-0472">Membrane</keyword>
<evidence type="ECO:0000256" key="21">
    <source>
        <dbReference type="ARBA" id="ARBA00047290"/>
    </source>
</evidence>
<evidence type="ECO:0000256" key="31">
    <source>
        <dbReference type="ARBA" id="ARBA00049320"/>
    </source>
</evidence>
<comment type="catalytic activity">
    <reaction evidence="28">
        <text>sphing-4-enine-phosphocholine + H2O = sphing-4-enine + phosphocholine + H(+)</text>
        <dbReference type="Rhea" id="RHEA:41095"/>
        <dbReference type="ChEBI" id="CHEBI:15377"/>
        <dbReference type="ChEBI" id="CHEBI:15378"/>
        <dbReference type="ChEBI" id="CHEBI:57756"/>
        <dbReference type="ChEBI" id="CHEBI:58906"/>
        <dbReference type="ChEBI" id="CHEBI:295975"/>
    </reaction>
    <physiologicalReaction direction="left-to-right" evidence="28">
        <dbReference type="Rhea" id="RHEA:41096"/>
    </physiologicalReaction>
</comment>
<keyword evidence="7" id="KW-0336">GPI-anchor</keyword>
<comment type="catalytic activity">
    <reaction evidence="26">
        <text>1-tetradecanoyl-sn-glycero-3-phosphocholine + H2O = 1-tetradecanoyl-sn-glycerol + phosphocholine + H(+)</text>
        <dbReference type="Rhea" id="RHEA:40999"/>
        <dbReference type="ChEBI" id="CHEBI:15377"/>
        <dbReference type="ChEBI" id="CHEBI:15378"/>
        <dbReference type="ChEBI" id="CHEBI:64489"/>
        <dbReference type="ChEBI" id="CHEBI:75536"/>
        <dbReference type="ChEBI" id="CHEBI:295975"/>
    </reaction>
    <physiologicalReaction direction="left-to-right" evidence="26">
        <dbReference type="Rhea" id="RHEA:41000"/>
    </physiologicalReaction>
</comment>
<name>A0A1T4PGK8_9BACT</name>
<keyword evidence="16" id="KW-0325">Glycoprotein</keyword>
<feature type="active site" description="Phosphothreonine intermediate" evidence="32">
    <location>
        <position position="85"/>
    </location>
</feature>
<comment type="catalytic activity">
    <reaction evidence="22">
        <text>1-(9Z-octadecenoyl)-sn-glycero-3-phosphocholine + H2O = 1-(9Z-octadecenoyl)-sn-glycerol + phosphocholine + H(+)</text>
        <dbReference type="Rhea" id="RHEA:41091"/>
        <dbReference type="ChEBI" id="CHEBI:15377"/>
        <dbReference type="ChEBI" id="CHEBI:15378"/>
        <dbReference type="ChEBI" id="CHEBI:28610"/>
        <dbReference type="ChEBI" id="CHEBI:75757"/>
        <dbReference type="ChEBI" id="CHEBI:295975"/>
    </reaction>
    <physiologicalReaction direction="left-to-right" evidence="22">
        <dbReference type="Rhea" id="RHEA:41092"/>
    </physiologicalReaction>
</comment>
<keyword evidence="9 34" id="KW-0732">Signal</keyword>